<feature type="compositionally biased region" description="Low complexity" evidence="1">
    <location>
        <begin position="258"/>
        <end position="273"/>
    </location>
</feature>
<evidence type="ECO:0000313" key="3">
    <source>
        <dbReference type="Proteomes" id="UP000284842"/>
    </source>
</evidence>
<evidence type="ECO:0000256" key="1">
    <source>
        <dbReference type="SAM" id="MobiDB-lite"/>
    </source>
</evidence>
<keyword evidence="3" id="KW-1185">Reference proteome</keyword>
<comment type="caution">
    <text evidence="2">The sequence shown here is derived from an EMBL/GenBank/DDBJ whole genome shotgun (WGS) entry which is preliminary data.</text>
</comment>
<reference evidence="2 3" key="1">
    <citation type="journal article" date="2018" name="Evol. Lett.">
        <title>Horizontal gene cluster transfer increased hallucinogenic mushroom diversity.</title>
        <authorList>
            <person name="Reynolds H.T."/>
            <person name="Vijayakumar V."/>
            <person name="Gluck-Thaler E."/>
            <person name="Korotkin H.B."/>
            <person name="Matheny P.B."/>
            <person name="Slot J.C."/>
        </authorList>
    </citation>
    <scope>NUCLEOTIDE SEQUENCE [LARGE SCALE GENOMIC DNA]</scope>
    <source>
        <strain evidence="2 3">2629</strain>
    </source>
</reference>
<dbReference type="OrthoDB" id="3261714at2759"/>
<dbReference type="InParanoid" id="A0A409V989"/>
<dbReference type="EMBL" id="NHTK01006128">
    <property type="protein sequence ID" value="PPQ63241.1"/>
    <property type="molecule type" value="Genomic_DNA"/>
</dbReference>
<gene>
    <name evidence="2" type="ORF">CVT24_005701</name>
</gene>
<accession>A0A409V989</accession>
<dbReference type="AlphaFoldDB" id="A0A409V989"/>
<evidence type="ECO:0008006" key="4">
    <source>
        <dbReference type="Google" id="ProtNLM"/>
    </source>
</evidence>
<feature type="compositionally biased region" description="Polar residues" evidence="1">
    <location>
        <begin position="205"/>
        <end position="217"/>
    </location>
</feature>
<feature type="region of interest" description="Disordered" evidence="1">
    <location>
        <begin position="73"/>
        <end position="92"/>
    </location>
</feature>
<evidence type="ECO:0000313" key="2">
    <source>
        <dbReference type="EMBL" id="PPQ63241.1"/>
    </source>
</evidence>
<feature type="region of interest" description="Disordered" evidence="1">
    <location>
        <begin position="38"/>
        <end position="57"/>
    </location>
</feature>
<organism evidence="2 3">
    <name type="scientific">Panaeolus cyanescens</name>
    <dbReference type="NCBI Taxonomy" id="181874"/>
    <lineage>
        <taxon>Eukaryota</taxon>
        <taxon>Fungi</taxon>
        <taxon>Dikarya</taxon>
        <taxon>Basidiomycota</taxon>
        <taxon>Agaricomycotina</taxon>
        <taxon>Agaricomycetes</taxon>
        <taxon>Agaricomycetidae</taxon>
        <taxon>Agaricales</taxon>
        <taxon>Agaricineae</taxon>
        <taxon>Galeropsidaceae</taxon>
        <taxon>Panaeolus</taxon>
    </lineage>
</organism>
<dbReference type="Proteomes" id="UP000284842">
    <property type="component" value="Unassembled WGS sequence"/>
</dbReference>
<feature type="region of interest" description="Disordered" evidence="1">
    <location>
        <begin position="183"/>
        <end position="275"/>
    </location>
</feature>
<proteinExistence type="predicted"/>
<sequence>MSARAPFTFPIANAAGEGTKDEPSHFTADAENPLHLPARIQSTAQPKRKEVTGTSGLASLAQRVHAGSTIARPGTAAPMTRAPHLPIATPQPKLALDPRHEYENWASTVYTHHYKTPRFVQTTKTSSAGKGAELIGVEPYENHWEGQLSAFGHDNQGLPANGVDNHEKIVELVSMNTRPQAAYTQQVNPHTRRTHQLAEPAIGEQDTTSQAKGISSRPNKRSHADVDDDHDSCSGYPPTHKRFKAAQSLEKTPEAPFSPLALPGSSSSASNRTRVSRAENYGSGTNVHNTQELLTQQTLTAEDDVPNLFHLQLSRILAEREHSNEQERKKWASCSLEEWKASGEAIIKEMSRNFTDIGEKMMSIKSSYQAIHDAADNRLHELDERKASLLSVQRRITEAGSSVLNRNVRSR</sequence>
<protein>
    <recommendedName>
        <fullName evidence="4">Extracellular mutant protein 11 C-terminal domain-containing protein</fullName>
    </recommendedName>
</protein>
<name>A0A409V989_9AGAR</name>
<feature type="region of interest" description="Disordered" evidence="1">
    <location>
        <begin position="1"/>
        <end position="30"/>
    </location>
</feature>